<keyword evidence="1" id="KW-0677">Repeat</keyword>
<dbReference type="PROSITE" id="PS50893">
    <property type="entry name" value="ABC_TRANSPORTER_2"/>
    <property type="match status" value="1"/>
</dbReference>
<evidence type="ECO:0000256" key="4">
    <source>
        <dbReference type="SAM" id="MobiDB-lite"/>
    </source>
</evidence>
<dbReference type="EMBL" id="JAWIIJ010000019">
    <property type="protein sequence ID" value="MDV2080777.1"/>
    <property type="molecule type" value="Genomic_DNA"/>
</dbReference>
<reference evidence="6 7" key="1">
    <citation type="submission" date="2023-10" db="EMBL/GenBank/DDBJ databases">
        <title>Characteristics and mechanism of a salt-tolerant marine origin heterotrophic nitrifying- aerobic denitrifying bacteria Marinobacter xestospongiae HN1.</title>
        <authorList>
            <person name="Qi R."/>
        </authorList>
    </citation>
    <scope>NUCLEOTIDE SEQUENCE [LARGE SCALE GENOMIC DNA]</scope>
    <source>
        <strain evidence="6 7">HN1</strain>
    </source>
</reference>
<evidence type="ECO:0000256" key="3">
    <source>
        <dbReference type="ARBA" id="ARBA00022840"/>
    </source>
</evidence>
<dbReference type="GO" id="GO:0005524">
    <property type="term" value="F:ATP binding"/>
    <property type="evidence" value="ECO:0007669"/>
    <property type="project" value="UniProtKB-KW"/>
</dbReference>
<organism evidence="6 7">
    <name type="scientific">Marinobacter xestospongiae</name>
    <dbReference type="NCBI Taxonomy" id="994319"/>
    <lineage>
        <taxon>Bacteria</taxon>
        <taxon>Pseudomonadati</taxon>
        <taxon>Pseudomonadota</taxon>
        <taxon>Gammaproteobacteria</taxon>
        <taxon>Pseudomonadales</taxon>
        <taxon>Marinobacteraceae</taxon>
        <taxon>Marinobacter</taxon>
    </lineage>
</organism>
<dbReference type="PROSITE" id="PS00211">
    <property type="entry name" value="ABC_TRANSPORTER_1"/>
    <property type="match status" value="1"/>
</dbReference>
<dbReference type="SUPFAM" id="SSF52540">
    <property type="entry name" value="P-loop containing nucleoside triphosphate hydrolases"/>
    <property type="match status" value="2"/>
</dbReference>
<proteinExistence type="predicted"/>
<keyword evidence="7" id="KW-1185">Reference proteome</keyword>
<dbReference type="InterPro" id="IPR017871">
    <property type="entry name" value="ABC_transporter-like_CS"/>
</dbReference>
<gene>
    <name evidence="6" type="ORF">RYS15_18990</name>
</gene>
<evidence type="ECO:0000256" key="1">
    <source>
        <dbReference type="ARBA" id="ARBA00022737"/>
    </source>
</evidence>
<feature type="compositionally biased region" description="Basic residues" evidence="4">
    <location>
        <begin position="263"/>
        <end position="272"/>
    </location>
</feature>
<comment type="caution">
    <text evidence="6">The sequence shown here is derived from an EMBL/GenBank/DDBJ whole genome shotgun (WGS) entry which is preliminary data.</text>
</comment>
<dbReference type="Proteomes" id="UP001269819">
    <property type="component" value="Unassembled WGS sequence"/>
</dbReference>
<feature type="region of interest" description="Disordered" evidence="4">
    <location>
        <begin position="245"/>
        <end position="323"/>
    </location>
</feature>
<evidence type="ECO:0000256" key="2">
    <source>
        <dbReference type="ARBA" id="ARBA00022741"/>
    </source>
</evidence>
<dbReference type="InterPro" id="IPR050611">
    <property type="entry name" value="ABCF"/>
</dbReference>
<name>A0ABU3W3M7_9GAMM</name>
<dbReference type="InterPro" id="IPR003439">
    <property type="entry name" value="ABC_transporter-like_ATP-bd"/>
</dbReference>
<dbReference type="InterPro" id="IPR027417">
    <property type="entry name" value="P-loop_NTPase"/>
</dbReference>
<evidence type="ECO:0000259" key="5">
    <source>
        <dbReference type="PROSITE" id="PS50893"/>
    </source>
</evidence>
<evidence type="ECO:0000313" key="6">
    <source>
        <dbReference type="EMBL" id="MDV2080777.1"/>
    </source>
</evidence>
<dbReference type="RefSeq" id="WP_316975135.1">
    <property type="nucleotide sequence ID" value="NZ_JAWIIJ010000019.1"/>
</dbReference>
<dbReference type="PANTHER" id="PTHR19211:SF6">
    <property type="entry name" value="BLL7188 PROTEIN"/>
    <property type="match status" value="1"/>
</dbReference>
<protein>
    <submittedName>
        <fullName evidence="6">ATP-binding cassette domain-containing protein</fullName>
    </submittedName>
</protein>
<dbReference type="PANTHER" id="PTHR19211">
    <property type="entry name" value="ATP-BINDING TRANSPORT PROTEIN-RELATED"/>
    <property type="match status" value="1"/>
</dbReference>
<evidence type="ECO:0000313" key="7">
    <source>
        <dbReference type="Proteomes" id="UP001269819"/>
    </source>
</evidence>
<keyword evidence="3 6" id="KW-0067">ATP-binding</keyword>
<sequence>MPTSSPVVDLIGLSHGFADQQLFSPLTFTLASGLTGLVADNGVGKSVLLRLLAGTLTPSEGQVRWHREWHWVDQQAAVAGPRVAEALGVGPLFDSWQRLEHGEGDAEDLTTLADRWHLPAQWRQQLASAGLSCPLDTPVATLSGGQRTRLALCAAFARPQAFLLLDEPSNHLDQAGRLWLLKTLRRHPGGALIASHNRALLRQVDQILALTPRGLQVYGGGYDDYRAEQERQQQALSQRLEQLSRERRQRQQRQQAALEAASRRSRQGRRLRRDGSQSKLLLDASKQRAENSLSGLKDSHRRQQSALTESIRETRAQQQIQPDQRLALGSVQEPGGRRLLLQDLVLSHGDTTPVTLCVRHGERWRIQGANGSGKSTLLQTIAGRLPPASGQCQRNGRCLYLDQHLSILDDQATALDNLRRYQPNRGDGDLRTQLAGMNLTGDLALTPTGRLSGGQRLKVALLMVAPTDDTPALLLLDEPDNHLDLPSQTLLASTLAHYPGALLLVSHDEDFVAAVGIDHSLQLQDGSNRP</sequence>
<dbReference type="InterPro" id="IPR003593">
    <property type="entry name" value="AAA+_ATPase"/>
</dbReference>
<keyword evidence="2" id="KW-0547">Nucleotide-binding</keyword>
<feature type="domain" description="ABC transporter" evidence="5">
    <location>
        <begin position="8"/>
        <end position="237"/>
    </location>
</feature>
<accession>A0ABU3W3M7</accession>
<dbReference type="SMART" id="SM00382">
    <property type="entry name" value="AAA"/>
    <property type="match status" value="2"/>
</dbReference>
<dbReference type="Pfam" id="PF00005">
    <property type="entry name" value="ABC_tran"/>
    <property type="match status" value="2"/>
</dbReference>
<dbReference type="Gene3D" id="3.40.50.300">
    <property type="entry name" value="P-loop containing nucleotide triphosphate hydrolases"/>
    <property type="match status" value="2"/>
</dbReference>